<keyword evidence="2 5" id="KW-0812">Transmembrane</keyword>
<evidence type="ECO:0000313" key="8">
    <source>
        <dbReference type="Proteomes" id="UP000568106"/>
    </source>
</evidence>
<protein>
    <recommendedName>
        <fullName evidence="6">O-antigen ligase-related domain-containing protein</fullName>
    </recommendedName>
</protein>
<dbReference type="Pfam" id="PF04932">
    <property type="entry name" value="Wzy_C"/>
    <property type="match status" value="1"/>
</dbReference>
<reference evidence="7" key="1">
    <citation type="submission" date="2020-08" db="EMBL/GenBank/DDBJ databases">
        <title>Genomic Encyclopedia of Type Strains, Phase IV (KMG-V): Genome sequencing to study the core and pangenomes of soil and plant-associated prokaryotes.</title>
        <authorList>
            <person name="Whitman W."/>
        </authorList>
    </citation>
    <scope>NUCLEOTIDE SEQUENCE [LARGE SCALE GENOMIC DNA]</scope>
    <source>
        <strain evidence="7">M8UP27</strain>
    </source>
</reference>
<feature type="transmembrane region" description="Helical" evidence="5">
    <location>
        <begin position="120"/>
        <end position="144"/>
    </location>
</feature>
<feature type="transmembrane region" description="Helical" evidence="5">
    <location>
        <begin position="20"/>
        <end position="43"/>
    </location>
</feature>
<comment type="caution">
    <text evidence="7">The sequence shown here is derived from an EMBL/GenBank/DDBJ whole genome shotgun (WGS) entry which is preliminary data.</text>
</comment>
<evidence type="ECO:0000256" key="3">
    <source>
        <dbReference type="ARBA" id="ARBA00022989"/>
    </source>
</evidence>
<gene>
    <name evidence="7" type="ORF">HDF09_001897</name>
</gene>
<evidence type="ECO:0000313" key="7">
    <source>
        <dbReference type="EMBL" id="MBB5317228.1"/>
    </source>
</evidence>
<dbReference type="InterPro" id="IPR007016">
    <property type="entry name" value="O-antigen_ligase-rel_domated"/>
</dbReference>
<feature type="transmembrane region" description="Helical" evidence="5">
    <location>
        <begin position="230"/>
        <end position="249"/>
    </location>
</feature>
<keyword evidence="3 5" id="KW-1133">Transmembrane helix</keyword>
<dbReference type="Proteomes" id="UP000568106">
    <property type="component" value="Unassembled WGS sequence"/>
</dbReference>
<evidence type="ECO:0000256" key="5">
    <source>
        <dbReference type="SAM" id="Phobius"/>
    </source>
</evidence>
<name>A0A7W8IJA5_9BACT</name>
<feature type="transmembrane region" description="Helical" evidence="5">
    <location>
        <begin position="90"/>
        <end position="108"/>
    </location>
</feature>
<feature type="transmembrane region" description="Helical" evidence="5">
    <location>
        <begin position="195"/>
        <end position="218"/>
    </location>
</feature>
<evidence type="ECO:0000256" key="1">
    <source>
        <dbReference type="ARBA" id="ARBA00004141"/>
    </source>
</evidence>
<comment type="subcellular location">
    <subcellularLocation>
        <location evidence="1">Membrane</location>
        <topology evidence="1">Multi-pass membrane protein</topology>
    </subcellularLocation>
</comment>
<dbReference type="AlphaFoldDB" id="A0A7W8IJA5"/>
<accession>A0A7W8IJA5</accession>
<feature type="transmembrane region" description="Helical" evidence="5">
    <location>
        <begin position="310"/>
        <end position="336"/>
    </location>
</feature>
<feature type="domain" description="O-antigen ligase-related" evidence="6">
    <location>
        <begin position="196"/>
        <end position="324"/>
    </location>
</feature>
<evidence type="ECO:0000256" key="4">
    <source>
        <dbReference type="ARBA" id="ARBA00023136"/>
    </source>
</evidence>
<sequence>MVAITSAQAGFQKRFSTVFFALSLFCVALPGTAAVKAVAILLVWSYWLLNDSFTILSVIWFFSVLLNLLIGASVGAMFHAVVRADVTNHFIRLLIFFVVLSTGGYVSQRCRLSRAYLDNLIFSIAVLMMLLKVIILGGSLAGWYTVDAFHDALGFDSVTEGIGFGLQRLQFPSDIIIPFLIATYVGGKSKVKDSLLLLSAAIVILLSFSRYLFAFYLVCTLVRAIWIKRVDLISVFSIGVILVASVLLYDSLLSRFASAETQASDDIRVEQVSYLKRVIADYPIMGTGVGSSVSTFKRSESTPYFYEAQWYAMTMQFGFIGVSWFVCNLIGMLYACLKRRNNLFFTVIFLGWFASGLTNPYISALGSAFGLCFLLFRCNQNLDIGMSRAYDLPTGNF</sequence>
<dbReference type="EMBL" id="JACHDY010000002">
    <property type="protein sequence ID" value="MBB5317228.1"/>
    <property type="molecule type" value="Genomic_DNA"/>
</dbReference>
<dbReference type="GO" id="GO:0016020">
    <property type="term" value="C:membrane"/>
    <property type="evidence" value="ECO:0007669"/>
    <property type="project" value="UniProtKB-SubCell"/>
</dbReference>
<keyword evidence="8" id="KW-1185">Reference proteome</keyword>
<organism evidence="7 8">
    <name type="scientific">Tunturiibacter empetritectus</name>
    <dbReference type="NCBI Taxonomy" id="3069691"/>
    <lineage>
        <taxon>Bacteria</taxon>
        <taxon>Pseudomonadati</taxon>
        <taxon>Acidobacteriota</taxon>
        <taxon>Terriglobia</taxon>
        <taxon>Terriglobales</taxon>
        <taxon>Acidobacteriaceae</taxon>
        <taxon>Tunturiibacter</taxon>
    </lineage>
</organism>
<feature type="transmembrane region" description="Helical" evidence="5">
    <location>
        <begin position="343"/>
        <end position="376"/>
    </location>
</feature>
<proteinExistence type="predicted"/>
<keyword evidence="4 5" id="KW-0472">Membrane</keyword>
<feature type="transmembrane region" description="Helical" evidence="5">
    <location>
        <begin position="55"/>
        <end position="78"/>
    </location>
</feature>
<evidence type="ECO:0000256" key="2">
    <source>
        <dbReference type="ARBA" id="ARBA00022692"/>
    </source>
</evidence>
<evidence type="ECO:0000259" key="6">
    <source>
        <dbReference type="Pfam" id="PF04932"/>
    </source>
</evidence>